<accession>A0ABU5YZK2</accession>
<sequence>MNIRQIALLPAMFLGAALGGAALTGAVANADPSNPPFTPNDLFSWPMPVGAQYGTDYTTTITDSVVFPSIPYIYSGSQSTTNWQIFDSDGNVTGAFDDTGIRQQYGQFPPFPFAYVTNSNVVSDSEGTGLPDGTTWDSTSFRLAAFASVELFGTQSISVPDGMTVDWVNFFGFANEVVTTTDGITDYLYLFGPDPILLFDIPT</sequence>
<comment type="caution">
    <text evidence="2">The sequence shown here is derived from an EMBL/GenBank/DDBJ whole genome shotgun (WGS) entry which is preliminary data.</text>
</comment>
<evidence type="ECO:0000313" key="2">
    <source>
        <dbReference type="EMBL" id="MEB3070548.1"/>
    </source>
</evidence>
<dbReference type="RefSeq" id="WP_225397644.1">
    <property type="nucleotide sequence ID" value="NZ_JAYJJQ010000015.1"/>
</dbReference>
<keyword evidence="3" id="KW-1185">Reference proteome</keyword>
<proteinExistence type="predicted"/>
<dbReference type="Proteomes" id="UP001299283">
    <property type="component" value="Unassembled WGS sequence"/>
</dbReference>
<gene>
    <name evidence="2" type="ORF">K5L39_15260</name>
</gene>
<evidence type="ECO:0008006" key="4">
    <source>
        <dbReference type="Google" id="ProtNLM"/>
    </source>
</evidence>
<protein>
    <recommendedName>
        <fullName evidence="4">PEP-CTERM sorting domain-containing protein</fullName>
    </recommendedName>
</protein>
<name>A0ABU5YZK2_9MYCO</name>
<reference evidence="2 3" key="1">
    <citation type="submission" date="2023-12" db="EMBL/GenBank/DDBJ databases">
        <title>Description of new species of Mycobacterium terrae complex isolated from sewage at the Sao Paulo Zoological Park Foundation in Brazil.</title>
        <authorList>
            <person name="Romagnoli C.L."/>
            <person name="Conceicao E.C."/>
            <person name="Machado E."/>
            <person name="Barreto L.B.P.F."/>
            <person name="Sharma A."/>
            <person name="Silva N.M."/>
            <person name="Marques L.E."/>
            <person name="Juliana M.A."/>
            <person name="Lourenco M.C.S."/>
            <person name="Digiampietri L.A."/>
            <person name="Suffys P.N."/>
            <person name="Viana-Niero C."/>
        </authorList>
    </citation>
    <scope>NUCLEOTIDE SEQUENCE [LARGE SCALE GENOMIC DNA]</scope>
    <source>
        <strain evidence="2 3">MYC017</strain>
    </source>
</reference>
<evidence type="ECO:0000256" key="1">
    <source>
        <dbReference type="SAM" id="SignalP"/>
    </source>
</evidence>
<feature type="signal peptide" evidence="1">
    <location>
        <begin position="1"/>
        <end position="30"/>
    </location>
</feature>
<evidence type="ECO:0000313" key="3">
    <source>
        <dbReference type="Proteomes" id="UP001299283"/>
    </source>
</evidence>
<dbReference type="EMBL" id="JAYJJQ010000015">
    <property type="protein sequence ID" value="MEB3070548.1"/>
    <property type="molecule type" value="Genomic_DNA"/>
</dbReference>
<feature type="chain" id="PRO_5046551694" description="PEP-CTERM sorting domain-containing protein" evidence="1">
    <location>
        <begin position="31"/>
        <end position="203"/>
    </location>
</feature>
<organism evidence="2 3">
    <name type="scientific">[Mycobacterium] vasticus</name>
    <dbReference type="NCBI Taxonomy" id="2875777"/>
    <lineage>
        <taxon>Bacteria</taxon>
        <taxon>Bacillati</taxon>
        <taxon>Actinomycetota</taxon>
        <taxon>Actinomycetes</taxon>
        <taxon>Mycobacteriales</taxon>
        <taxon>Mycobacteriaceae</taxon>
        <taxon>Mycolicibacter</taxon>
    </lineage>
</organism>
<keyword evidence="1" id="KW-0732">Signal</keyword>